<dbReference type="Proteomes" id="UP000272428">
    <property type="component" value="Unassembled WGS sequence"/>
</dbReference>
<proteinExistence type="predicted"/>
<dbReference type="RefSeq" id="WP_170148989.1">
    <property type="nucleotide sequence ID" value="NZ_RBXB01000002.1"/>
</dbReference>
<gene>
    <name evidence="1" type="ORF">BCF58_1693</name>
</gene>
<evidence type="ECO:0000313" key="1">
    <source>
        <dbReference type="EMBL" id="RKS97560.1"/>
    </source>
</evidence>
<name>A0A495SBE9_9FLAO</name>
<keyword evidence="2" id="KW-1185">Reference proteome</keyword>
<protein>
    <submittedName>
        <fullName evidence="1">Uncharacterized protein</fullName>
    </submittedName>
</protein>
<comment type="caution">
    <text evidence="1">The sequence shown here is derived from an EMBL/GenBank/DDBJ whole genome shotgun (WGS) entry which is preliminary data.</text>
</comment>
<organism evidence="1 2">
    <name type="scientific">Chryseobacterium defluvii</name>
    <dbReference type="NCBI Taxonomy" id="160396"/>
    <lineage>
        <taxon>Bacteria</taxon>
        <taxon>Pseudomonadati</taxon>
        <taxon>Bacteroidota</taxon>
        <taxon>Flavobacteriia</taxon>
        <taxon>Flavobacteriales</taxon>
        <taxon>Weeksellaceae</taxon>
        <taxon>Chryseobacterium group</taxon>
        <taxon>Chryseobacterium</taxon>
    </lineage>
</organism>
<accession>A0A495SBE9</accession>
<reference evidence="1 2" key="1">
    <citation type="submission" date="2018-10" db="EMBL/GenBank/DDBJ databases">
        <title>Genomic Encyclopedia of Archaeal and Bacterial Type Strains, Phase II (KMG-II): from individual species to whole genera.</title>
        <authorList>
            <person name="Goeker M."/>
        </authorList>
    </citation>
    <scope>NUCLEOTIDE SEQUENCE [LARGE SCALE GENOMIC DNA]</scope>
    <source>
        <strain evidence="1 2">DSM 14219</strain>
    </source>
</reference>
<dbReference type="AlphaFoldDB" id="A0A495SBE9"/>
<evidence type="ECO:0000313" key="2">
    <source>
        <dbReference type="Proteomes" id="UP000272428"/>
    </source>
</evidence>
<dbReference type="EMBL" id="RBXB01000002">
    <property type="protein sequence ID" value="RKS97560.1"/>
    <property type="molecule type" value="Genomic_DNA"/>
</dbReference>
<sequence length="55" mass="5980">MKTNLKKLGRQKQKEINGGGLIRKCSDSSQCWAGECCSGGMCIASPYPICEPLME</sequence>